<evidence type="ECO:0000259" key="3">
    <source>
        <dbReference type="Pfam" id="PF02517"/>
    </source>
</evidence>
<keyword evidence="2" id="KW-0472">Membrane</keyword>
<feature type="transmembrane region" description="Helical" evidence="2">
    <location>
        <begin position="207"/>
        <end position="225"/>
    </location>
</feature>
<comment type="caution">
    <text evidence="4">The sequence shown here is derived from an EMBL/GenBank/DDBJ whole genome shotgun (WGS) entry which is preliminary data.</text>
</comment>
<keyword evidence="2" id="KW-1133">Transmembrane helix</keyword>
<keyword evidence="4" id="KW-0378">Hydrolase</keyword>
<dbReference type="RefSeq" id="WP_153863595.1">
    <property type="nucleotide sequence ID" value="NZ_WJQS01000005.1"/>
</dbReference>
<dbReference type="GO" id="GO:0008237">
    <property type="term" value="F:metallopeptidase activity"/>
    <property type="evidence" value="ECO:0007669"/>
    <property type="project" value="UniProtKB-KW"/>
</dbReference>
<gene>
    <name evidence="4" type="ORF">GIY09_07240</name>
</gene>
<dbReference type="InterPro" id="IPR003675">
    <property type="entry name" value="Rce1/LyrA-like_dom"/>
</dbReference>
<dbReference type="EMBL" id="WJQS01000005">
    <property type="protein sequence ID" value="MRI85675.1"/>
    <property type="molecule type" value="Genomic_DNA"/>
</dbReference>
<dbReference type="Proteomes" id="UP000430975">
    <property type="component" value="Unassembled WGS sequence"/>
</dbReference>
<dbReference type="InterPro" id="IPR052710">
    <property type="entry name" value="CAAX_protease"/>
</dbReference>
<keyword evidence="2" id="KW-0812">Transmembrane</keyword>
<dbReference type="GO" id="GO:0004175">
    <property type="term" value="F:endopeptidase activity"/>
    <property type="evidence" value="ECO:0007669"/>
    <property type="project" value="UniProtKB-ARBA"/>
</dbReference>
<keyword evidence="4" id="KW-0645">Protease</keyword>
<dbReference type="GO" id="GO:0080120">
    <property type="term" value="P:CAAX-box protein maturation"/>
    <property type="evidence" value="ECO:0007669"/>
    <property type="project" value="UniProtKB-ARBA"/>
</dbReference>
<dbReference type="PANTHER" id="PTHR36435:SF1">
    <property type="entry name" value="CAAX AMINO TERMINAL PROTEASE FAMILY PROTEIN"/>
    <property type="match status" value="1"/>
</dbReference>
<evidence type="ECO:0000313" key="5">
    <source>
        <dbReference type="Proteomes" id="UP000430975"/>
    </source>
</evidence>
<name>A0A6I2GQF5_9LACT</name>
<keyword evidence="5" id="KW-1185">Reference proteome</keyword>
<sequence>MFGKEAVPLTAVWQDRSKGSWWKAPLIILAYFYLRVLLELEVVKRGLANMPNSLSAEALLSGEGIMKVMAEAEIFYHLQAFILLGLVLLAVHLFKFKLFSFKELSRKGILQTISLFVIFILVQILFGQLIEWLIPGYEQPENQTLLIQLMQNTHPIGMFINIVILTPIIEEIICRGLIMKYTFSLMPVMGAFVSMVFFTLLHSPSNIGDFMIYFILAAGITLVYWKSRKLEYAILFHMLQNFLGFISICLLK</sequence>
<feature type="domain" description="CAAX prenyl protease 2/Lysostaphin resistance protein A-like" evidence="3">
    <location>
        <begin position="154"/>
        <end position="243"/>
    </location>
</feature>
<feature type="transmembrane region" description="Helical" evidence="2">
    <location>
        <begin position="232"/>
        <end position="251"/>
    </location>
</feature>
<dbReference type="PANTHER" id="PTHR36435">
    <property type="entry name" value="SLR1288 PROTEIN"/>
    <property type="match status" value="1"/>
</dbReference>
<evidence type="ECO:0000313" key="4">
    <source>
        <dbReference type="EMBL" id="MRI85675.1"/>
    </source>
</evidence>
<comment type="similarity">
    <text evidence="1">Belongs to the UPF0177 family.</text>
</comment>
<accession>A0A6I2GQF5</accession>
<feature type="transmembrane region" description="Helical" evidence="2">
    <location>
        <begin position="21"/>
        <end position="38"/>
    </location>
</feature>
<evidence type="ECO:0000256" key="1">
    <source>
        <dbReference type="ARBA" id="ARBA00009067"/>
    </source>
</evidence>
<dbReference type="AlphaFoldDB" id="A0A6I2GQF5"/>
<feature type="transmembrane region" description="Helical" evidence="2">
    <location>
        <begin position="154"/>
        <end position="174"/>
    </location>
</feature>
<evidence type="ECO:0000256" key="2">
    <source>
        <dbReference type="SAM" id="Phobius"/>
    </source>
</evidence>
<proteinExistence type="inferred from homology"/>
<feature type="transmembrane region" description="Helical" evidence="2">
    <location>
        <begin position="74"/>
        <end position="94"/>
    </location>
</feature>
<reference evidence="4 5" key="1">
    <citation type="submission" date="2019-11" db="EMBL/GenBank/DDBJ databases">
        <title>Characterisation of Fundicoccus ignavus gen. nov. sp. nov., a novel genus of the family Aerococcaceae isolated from bulk tank milk.</title>
        <authorList>
            <person name="Siebert A."/>
            <person name="Huptas C."/>
            <person name="Wenning M."/>
            <person name="Scherer S."/>
            <person name="Doll E.V."/>
        </authorList>
    </citation>
    <scope>NUCLEOTIDE SEQUENCE [LARGE SCALE GENOMIC DNA]</scope>
    <source>
        <strain evidence="4 5">WS4759</strain>
    </source>
</reference>
<organism evidence="4 5">
    <name type="scientific">Fundicoccus ignavus</name>
    <dbReference type="NCBI Taxonomy" id="2664442"/>
    <lineage>
        <taxon>Bacteria</taxon>
        <taxon>Bacillati</taxon>
        <taxon>Bacillota</taxon>
        <taxon>Bacilli</taxon>
        <taxon>Lactobacillales</taxon>
        <taxon>Aerococcaceae</taxon>
        <taxon>Fundicoccus</taxon>
    </lineage>
</organism>
<dbReference type="Pfam" id="PF02517">
    <property type="entry name" value="Rce1-like"/>
    <property type="match status" value="1"/>
</dbReference>
<feature type="transmembrane region" description="Helical" evidence="2">
    <location>
        <begin position="115"/>
        <end position="134"/>
    </location>
</feature>
<dbReference type="GO" id="GO:0006508">
    <property type="term" value="P:proteolysis"/>
    <property type="evidence" value="ECO:0007669"/>
    <property type="project" value="UniProtKB-KW"/>
</dbReference>
<protein>
    <submittedName>
        <fullName evidence="4">CPBP family intramembrane metalloprotease</fullName>
    </submittedName>
</protein>
<keyword evidence="4" id="KW-0482">Metalloprotease</keyword>
<feature type="transmembrane region" description="Helical" evidence="2">
    <location>
        <begin position="181"/>
        <end position="201"/>
    </location>
</feature>